<sequence length="52" mass="5407">MPVPAAGLVCGCQCQGPTWSAAASCRLGLVLPLPVAGLVCFCRCRLPAWCRC</sequence>
<name>A0A6A3JG74_9STRA</name>
<evidence type="ECO:0000313" key="1">
    <source>
        <dbReference type="EMBL" id="KAE8993830.1"/>
    </source>
</evidence>
<proteinExistence type="predicted"/>
<protein>
    <submittedName>
        <fullName evidence="1">Uncharacterized protein</fullName>
    </submittedName>
</protein>
<dbReference type="Proteomes" id="UP000460718">
    <property type="component" value="Unassembled WGS sequence"/>
</dbReference>
<gene>
    <name evidence="1" type="ORF">PF011_g16980</name>
</gene>
<comment type="caution">
    <text evidence="1">The sequence shown here is derived from an EMBL/GenBank/DDBJ whole genome shotgun (WGS) entry which is preliminary data.</text>
</comment>
<organism evidence="1 2">
    <name type="scientific">Phytophthora fragariae</name>
    <dbReference type="NCBI Taxonomy" id="53985"/>
    <lineage>
        <taxon>Eukaryota</taxon>
        <taxon>Sar</taxon>
        <taxon>Stramenopiles</taxon>
        <taxon>Oomycota</taxon>
        <taxon>Peronosporomycetes</taxon>
        <taxon>Peronosporales</taxon>
        <taxon>Peronosporaceae</taxon>
        <taxon>Phytophthora</taxon>
    </lineage>
</organism>
<dbReference type="AlphaFoldDB" id="A0A6A3JG74"/>
<evidence type="ECO:0000313" key="2">
    <source>
        <dbReference type="Proteomes" id="UP000460718"/>
    </source>
</evidence>
<dbReference type="EMBL" id="QXFW01001252">
    <property type="protein sequence ID" value="KAE8993830.1"/>
    <property type="molecule type" value="Genomic_DNA"/>
</dbReference>
<accession>A0A6A3JG74</accession>
<reference evidence="1 2" key="1">
    <citation type="submission" date="2018-09" db="EMBL/GenBank/DDBJ databases">
        <title>Genomic investigation of the strawberry pathogen Phytophthora fragariae indicates pathogenicity is determined by transcriptional variation in three key races.</title>
        <authorList>
            <person name="Adams T.M."/>
            <person name="Armitage A.D."/>
            <person name="Sobczyk M.K."/>
            <person name="Bates H.J."/>
            <person name="Dunwell J.M."/>
            <person name="Nellist C.F."/>
            <person name="Harrison R.J."/>
        </authorList>
    </citation>
    <scope>NUCLEOTIDE SEQUENCE [LARGE SCALE GENOMIC DNA]</scope>
    <source>
        <strain evidence="1 2">SCRP245</strain>
    </source>
</reference>